<comment type="function">
    <text evidence="4">Binds to the 23S rRNA.</text>
</comment>
<dbReference type="PANTHER" id="PTHR12934">
    <property type="entry name" value="50S RIBOSOMAL PROTEIN L15"/>
    <property type="match status" value="1"/>
</dbReference>
<dbReference type="InterPro" id="IPR005749">
    <property type="entry name" value="Ribosomal_uL15_bac-type"/>
</dbReference>
<accession>A0A5D0MC75</accession>
<evidence type="ECO:0000259" key="7">
    <source>
        <dbReference type="Pfam" id="PF00828"/>
    </source>
</evidence>
<dbReference type="AlphaFoldDB" id="A0A5D0MC75"/>
<dbReference type="InterPro" id="IPR001196">
    <property type="entry name" value="Ribosomal_uL15_CS"/>
</dbReference>
<evidence type="ECO:0000256" key="4">
    <source>
        <dbReference type="HAMAP-Rule" id="MF_01341"/>
    </source>
</evidence>
<comment type="similarity">
    <text evidence="1 4 5">Belongs to the universal ribosomal protein uL15 family.</text>
</comment>
<evidence type="ECO:0000256" key="3">
    <source>
        <dbReference type="ARBA" id="ARBA00023274"/>
    </source>
</evidence>
<reference evidence="8" key="1">
    <citation type="submission" date="2019-08" db="EMBL/GenBank/DDBJ databases">
        <title>Genomic characterization of a novel candidate phylum (ARYD3) from a high temperature, high salinity tertiary oil reservoir in north central Oklahoma, USA.</title>
        <authorList>
            <person name="Youssef N.H."/>
            <person name="Yadav A."/>
            <person name="Elshahed M.S."/>
        </authorList>
    </citation>
    <scope>NUCLEOTIDE SEQUENCE [LARGE SCALE GENOMIC DNA]</scope>
    <source>
        <strain evidence="8">ARYD3</strain>
    </source>
</reference>
<dbReference type="InterPro" id="IPR021131">
    <property type="entry name" value="Ribosomal_uL15/eL18"/>
</dbReference>
<dbReference type="NCBIfam" id="TIGR01071">
    <property type="entry name" value="rplO_bact"/>
    <property type="match status" value="1"/>
</dbReference>
<keyword evidence="2 4" id="KW-0689">Ribosomal protein</keyword>
<comment type="subunit">
    <text evidence="4">Part of the 50S ribosomal subunit.</text>
</comment>
<sequence>MPTRLNNLHPPKGAKSKKKRIGRGNASGSGVTAGRGDNGQKSRSGYSRRFGFEGGQTPLFKRIPKRGFNNPFSKEYDIINIYQLVKLGKEKITVEDIKKSSYVDKDAKLIKVLGDGDIKEAITVEAHKFSKSAKEKIEEAGGSAKVVS</sequence>
<name>A0A5D0MC75_9BACT</name>
<dbReference type="InterPro" id="IPR030878">
    <property type="entry name" value="Ribosomal_uL15"/>
</dbReference>
<dbReference type="HAMAP" id="MF_01341">
    <property type="entry name" value="Ribosomal_uL15"/>
    <property type="match status" value="1"/>
</dbReference>
<proteinExistence type="inferred from homology"/>
<dbReference type="SUPFAM" id="SSF52080">
    <property type="entry name" value="Ribosomal proteins L15p and L18e"/>
    <property type="match status" value="1"/>
</dbReference>
<dbReference type="PANTHER" id="PTHR12934:SF11">
    <property type="entry name" value="LARGE RIBOSOMAL SUBUNIT PROTEIN UL15M"/>
    <property type="match status" value="1"/>
</dbReference>
<dbReference type="Gene3D" id="3.100.10.10">
    <property type="match status" value="1"/>
</dbReference>
<evidence type="ECO:0000313" key="8">
    <source>
        <dbReference type="EMBL" id="TYB31324.1"/>
    </source>
</evidence>
<dbReference type="GO" id="GO:0006412">
    <property type="term" value="P:translation"/>
    <property type="evidence" value="ECO:0007669"/>
    <property type="project" value="UniProtKB-UniRule"/>
</dbReference>
<keyword evidence="4" id="KW-0694">RNA-binding</keyword>
<evidence type="ECO:0000256" key="6">
    <source>
        <dbReference type="SAM" id="MobiDB-lite"/>
    </source>
</evidence>
<gene>
    <name evidence="4" type="primary">rplO</name>
    <name evidence="8" type="ORF">FXF47_04780</name>
</gene>
<evidence type="ECO:0000256" key="1">
    <source>
        <dbReference type="ARBA" id="ARBA00007320"/>
    </source>
</evidence>
<evidence type="ECO:0000256" key="2">
    <source>
        <dbReference type="ARBA" id="ARBA00022980"/>
    </source>
</evidence>
<dbReference type="EMBL" id="VSIX01000040">
    <property type="protein sequence ID" value="TYB31324.1"/>
    <property type="molecule type" value="Genomic_DNA"/>
</dbReference>
<comment type="caution">
    <text evidence="8">The sequence shown here is derived from an EMBL/GenBank/DDBJ whole genome shotgun (WGS) entry which is preliminary data.</text>
</comment>
<keyword evidence="3 4" id="KW-0687">Ribonucleoprotein</keyword>
<dbReference type="InterPro" id="IPR036227">
    <property type="entry name" value="Ribosomal_uL15/eL18_sf"/>
</dbReference>
<feature type="compositionally biased region" description="Gly residues" evidence="6">
    <location>
        <begin position="25"/>
        <end position="37"/>
    </location>
</feature>
<dbReference type="GO" id="GO:0003735">
    <property type="term" value="F:structural constituent of ribosome"/>
    <property type="evidence" value="ECO:0007669"/>
    <property type="project" value="InterPro"/>
</dbReference>
<dbReference type="GO" id="GO:0019843">
    <property type="term" value="F:rRNA binding"/>
    <property type="evidence" value="ECO:0007669"/>
    <property type="project" value="UniProtKB-UniRule"/>
</dbReference>
<organism evidence="8 9">
    <name type="scientific">Candidatus Mcinerneyibacterium aminivorans</name>
    <dbReference type="NCBI Taxonomy" id="2703815"/>
    <lineage>
        <taxon>Bacteria</taxon>
        <taxon>Candidatus Macinerneyibacteriota</taxon>
        <taxon>Candidatus Mcinerneyibacteria</taxon>
        <taxon>Candidatus Mcinerneyibacteriales</taxon>
        <taxon>Candidatus Mcinerneyibacteriaceae</taxon>
        <taxon>Candidatus Mcinerneyibacterium</taxon>
    </lineage>
</organism>
<evidence type="ECO:0000256" key="5">
    <source>
        <dbReference type="RuleBase" id="RU003888"/>
    </source>
</evidence>
<keyword evidence="4" id="KW-0699">rRNA-binding</keyword>
<feature type="compositionally biased region" description="Basic residues" evidence="6">
    <location>
        <begin position="12"/>
        <end position="22"/>
    </location>
</feature>
<feature type="domain" description="Large ribosomal subunit protein uL15/eL18" evidence="7">
    <location>
        <begin position="83"/>
        <end position="144"/>
    </location>
</feature>
<keyword evidence="9" id="KW-1185">Reference proteome</keyword>
<dbReference type="GO" id="GO:0022625">
    <property type="term" value="C:cytosolic large ribosomal subunit"/>
    <property type="evidence" value="ECO:0007669"/>
    <property type="project" value="TreeGrafter"/>
</dbReference>
<evidence type="ECO:0000313" key="9">
    <source>
        <dbReference type="Proteomes" id="UP000324143"/>
    </source>
</evidence>
<feature type="region of interest" description="Disordered" evidence="6">
    <location>
        <begin position="1"/>
        <end position="57"/>
    </location>
</feature>
<dbReference type="PROSITE" id="PS00475">
    <property type="entry name" value="RIBOSOMAL_L15"/>
    <property type="match status" value="1"/>
</dbReference>
<dbReference type="Pfam" id="PF00828">
    <property type="entry name" value="Ribosomal_L27A"/>
    <property type="match status" value="1"/>
</dbReference>
<dbReference type="Proteomes" id="UP000324143">
    <property type="component" value="Unassembled WGS sequence"/>
</dbReference>
<protein>
    <recommendedName>
        <fullName evidence="4">Large ribosomal subunit protein uL15</fullName>
    </recommendedName>
</protein>